<keyword evidence="1" id="KW-0812">Transmembrane</keyword>
<name>A0A835MDS1_9MAGN</name>
<dbReference type="OrthoDB" id="79514at2759"/>
<evidence type="ECO:0000313" key="2">
    <source>
        <dbReference type="EMBL" id="KAF9625957.1"/>
    </source>
</evidence>
<keyword evidence="3" id="KW-1185">Reference proteome</keyword>
<organism evidence="2 3">
    <name type="scientific">Coptis chinensis</name>
    <dbReference type="NCBI Taxonomy" id="261450"/>
    <lineage>
        <taxon>Eukaryota</taxon>
        <taxon>Viridiplantae</taxon>
        <taxon>Streptophyta</taxon>
        <taxon>Embryophyta</taxon>
        <taxon>Tracheophyta</taxon>
        <taxon>Spermatophyta</taxon>
        <taxon>Magnoliopsida</taxon>
        <taxon>Ranunculales</taxon>
        <taxon>Ranunculaceae</taxon>
        <taxon>Coptidoideae</taxon>
        <taxon>Coptis</taxon>
    </lineage>
</organism>
<dbReference type="Proteomes" id="UP000631114">
    <property type="component" value="Unassembled WGS sequence"/>
</dbReference>
<accession>A0A835MDS1</accession>
<dbReference type="PANTHER" id="PTHR14270">
    <property type="entry name" value="NONSENSE-MEDIATED MRNA DECAY FACTOR SMG9"/>
    <property type="match status" value="1"/>
</dbReference>
<dbReference type="GO" id="GO:0000184">
    <property type="term" value="P:nuclear-transcribed mRNA catabolic process, nonsense-mediated decay"/>
    <property type="evidence" value="ECO:0007669"/>
    <property type="project" value="InterPro"/>
</dbReference>
<comment type="caution">
    <text evidence="2">The sequence shown here is derived from an EMBL/GenBank/DDBJ whole genome shotgun (WGS) entry which is preliminary data.</text>
</comment>
<sequence length="182" mass="20197">MMQPDDSSTISLLNGEALPADLAHELIGIQLGVFLASVCHVLLVITEGIYDTDMWHLILTEAKTYADALSAIGQLVTNNDLVNVVIYGKPFGSTYRRRDINIVMAHSKSLNQSKIAGSDTGLLLWVLSMNCHSFAKTVSERERLRNCSQIWESVKNSPVFSIRTLQSWGMLEASNRCSHPVY</sequence>
<evidence type="ECO:0000313" key="3">
    <source>
        <dbReference type="Proteomes" id="UP000631114"/>
    </source>
</evidence>
<reference evidence="2 3" key="1">
    <citation type="submission" date="2020-10" db="EMBL/GenBank/DDBJ databases">
        <title>The Coptis chinensis genome and diversification of protoberbering-type alkaloids.</title>
        <authorList>
            <person name="Wang B."/>
            <person name="Shu S."/>
            <person name="Song C."/>
            <person name="Liu Y."/>
        </authorList>
    </citation>
    <scope>NUCLEOTIDE SEQUENCE [LARGE SCALE GENOMIC DNA]</scope>
    <source>
        <strain evidence="2">HL-2020</strain>
        <tissue evidence="2">Leaf</tissue>
    </source>
</reference>
<proteinExistence type="predicted"/>
<evidence type="ECO:0000256" key="1">
    <source>
        <dbReference type="SAM" id="Phobius"/>
    </source>
</evidence>
<keyword evidence="1" id="KW-1133">Transmembrane helix</keyword>
<protein>
    <submittedName>
        <fullName evidence="2">Uncharacterized protein</fullName>
    </submittedName>
</protein>
<dbReference type="InterPro" id="IPR039177">
    <property type="entry name" value="SMG9"/>
</dbReference>
<dbReference type="EMBL" id="JADFTS010000001">
    <property type="protein sequence ID" value="KAF9625957.1"/>
    <property type="molecule type" value="Genomic_DNA"/>
</dbReference>
<dbReference type="AlphaFoldDB" id="A0A835MDS1"/>
<gene>
    <name evidence="2" type="ORF">IFM89_027825</name>
</gene>
<feature type="transmembrane region" description="Helical" evidence="1">
    <location>
        <begin position="26"/>
        <end position="45"/>
    </location>
</feature>
<dbReference type="PANTHER" id="PTHR14270:SF0">
    <property type="entry name" value="NONSENSE-MEDIATED MRNA DECAY FACTOR SMG9"/>
    <property type="match status" value="1"/>
</dbReference>
<keyword evidence="1" id="KW-0472">Membrane</keyword>